<evidence type="ECO:0000313" key="2">
    <source>
        <dbReference type="EMBL" id="WFD49401.1"/>
    </source>
</evidence>
<dbReference type="Pfam" id="PF08618">
    <property type="entry name" value="Opi1"/>
    <property type="match status" value="2"/>
</dbReference>
<keyword evidence="3" id="KW-1185">Reference proteome</keyword>
<name>A0ABY8EVG3_MALFU</name>
<feature type="region of interest" description="Disordered" evidence="1">
    <location>
        <begin position="1"/>
        <end position="36"/>
    </location>
</feature>
<evidence type="ECO:0000313" key="3">
    <source>
        <dbReference type="Proteomes" id="UP000818624"/>
    </source>
</evidence>
<dbReference type="PANTHER" id="PTHR38406:SF1">
    <property type="entry name" value="TRANSCRIPTIONAL REPRESSOR OPI1"/>
    <property type="match status" value="1"/>
</dbReference>
<accession>A0ABY8EVG3</accession>
<organism evidence="2 3">
    <name type="scientific">Malassezia furfur</name>
    <name type="common">Pityriasis versicolor infection agent</name>
    <name type="synonym">Pityrosporum furfur</name>
    <dbReference type="NCBI Taxonomy" id="55194"/>
    <lineage>
        <taxon>Eukaryota</taxon>
        <taxon>Fungi</taxon>
        <taxon>Dikarya</taxon>
        <taxon>Basidiomycota</taxon>
        <taxon>Ustilaginomycotina</taxon>
        <taxon>Malasseziomycetes</taxon>
        <taxon>Malasseziales</taxon>
        <taxon>Malasseziaceae</taxon>
        <taxon>Malassezia</taxon>
    </lineage>
</organism>
<reference evidence="2 3" key="1">
    <citation type="journal article" date="2020" name="Elife">
        <title>Loss of centromere function drives karyotype evolution in closely related Malassezia species.</title>
        <authorList>
            <person name="Sankaranarayanan S.R."/>
            <person name="Ianiri G."/>
            <person name="Coelho M.A."/>
            <person name="Reza M.H."/>
            <person name="Thimmappa B.C."/>
            <person name="Ganguly P."/>
            <person name="Vadnala R.N."/>
            <person name="Sun S."/>
            <person name="Siddharthan R."/>
            <person name="Tellgren-Roth C."/>
            <person name="Dawson T.L."/>
            <person name="Heitman J."/>
            <person name="Sanyal K."/>
        </authorList>
    </citation>
    <scope>NUCLEOTIDE SEQUENCE [LARGE SCALE GENOMIC DNA]</scope>
    <source>
        <strain evidence="2">CBS14141</strain>
    </source>
</reference>
<dbReference type="Proteomes" id="UP000818624">
    <property type="component" value="Chromosome 5"/>
</dbReference>
<dbReference type="InterPro" id="IPR013927">
    <property type="entry name" value="TF_Opi1_Ccg-8"/>
</dbReference>
<gene>
    <name evidence="2" type="primary">OPI1</name>
    <name evidence="2" type="ORF">GLX27_004081</name>
</gene>
<sequence length="297" mass="32971">MPSSLRNRLAARPWYTSQARTMPPPDPLPAPREPAQARASSSWTSMLLDLGSTASGLSLAISYEGRRRLKYCITWLQYTIAHTEHHIVVLRAMIAEFREQPRTVVSPVTHQLAQIQHDIANNIRSVINVASSYASDVLPESACKLVRQCILSLPTSCGQKLAMLKARDTNPNTNGSTSPHTRSCVCAEEAATMILTLAVESLDILRKVTHVIGDVVDRADYWAQRLCLVQSRSEKTLSEERETLYARSDSGPPQEGTKFSPIHNDVIDYPPTKRTRSFPTHSSPQKPPASGIRQLYS</sequence>
<proteinExistence type="predicted"/>
<feature type="region of interest" description="Disordered" evidence="1">
    <location>
        <begin position="238"/>
        <end position="297"/>
    </location>
</feature>
<protein>
    <submittedName>
        <fullName evidence="2">Transcriptional regulator opi1</fullName>
    </submittedName>
</protein>
<feature type="compositionally biased region" description="Pro residues" evidence="1">
    <location>
        <begin position="22"/>
        <end position="32"/>
    </location>
</feature>
<evidence type="ECO:0000256" key="1">
    <source>
        <dbReference type="SAM" id="MobiDB-lite"/>
    </source>
</evidence>
<dbReference type="PANTHER" id="PTHR38406">
    <property type="entry name" value="TRANSCRIPTIONAL REPRESSOR OPI1"/>
    <property type="match status" value="1"/>
</dbReference>
<dbReference type="EMBL" id="CP046238">
    <property type="protein sequence ID" value="WFD49401.1"/>
    <property type="molecule type" value="Genomic_DNA"/>
</dbReference>